<feature type="non-terminal residue" evidence="2">
    <location>
        <position position="77"/>
    </location>
</feature>
<dbReference type="PANTHER" id="PTHR19890">
    <property type="entry name" value="FIBROBLAST GROWTH FACTOR RECEPTOR"/>
    <property type="match status" value="1"/>
</dbReference>
<gene>
    <name evidence="2" type="primary">ORF13360</name>
</gene>
<dbReference type="PROSITE" id="PS50835">
    <property type="entry name" value="IG_LIKE"/>
    <property type="match status" value="1"/>
</dbReference>
<dbReference type="AlphaFoldDB" id="A0A0B6Y5Q2"/>
<protein>
    <recommendedName>
        <fullName evidence="1">Ig-like domain-containing protein</fullName>
    </recommendedName>
</protein>
<dbReference type="InterPro" id="IPR052615">
    <property type="entry name" value="FGFRL"/>
</dbReference>
<accession>A0A0B6Y5Q2</accession>
<dbReference type="PANTHER" id="PTHR19890:SF10">
    <property type="entry name" value="FIBROBLAST GROWTH FACTOR RECEPTOR-LIKE 1"/>
    <property type="match status" value="1"/>
</dbReference>
<feature type="non-terminal residue" evidence="2">
    <location>
        <position position="1"/>
    </location>
</feature>
<organism evidence="2">
    <name type="scientific">Arion vulgaris</name>
    <dbReference type="NCBI Taxonomy" id="1028688"/>
    <lineage>
        <taxon>Eukaryota</taxon>
        <taxon>Metazoa</taxon>
        <taxon>Spiralia</taxon>
        <taxon>Lophotrochozoa</taxon>
        <taxon>Mollusca</taxon>
        <taxon>Gastropoda</taxon>
        <taxon>Heterobranchia</taxon>
        <taxon>Euthyneura</taxon>
        <taxon>Panpulmonata</taxon>
        <taxon>Eupulmonata</taxon>
        <taxon>Stylommatophora</taxon>
        <taxon>Helicina</taxon>
        <taxon>Arionoidea</taxon>
        <taxon>Arionidae</taxon>
        <taxon>Arion</taxon>
    </lineage>
</organism>
<name>A0A0B6Y5Q2_9EUPU</name>
<proteinExistence type="predicted"/>
<dbReference type="Gene3D" id="2.60.40.10">
    <property type="entry name" value="Immunoglobulins"/>
    <property type="match status" value="1"/>
</dbReference>
<evidence type="ECO:0000313" key="2">
    <source>
        <dbReference type="EMBL" id="CEK51413.1"/>
    </source>
</evidence>
<dbReference type="InterPro" id="IPR036179">
    <property type="entry name" value="Ig-like_dom_sf"/>
</dbReference>
<dbReference type="InterPro" id="IPR007110">
    <property type="entry name" value="Ig-like_dom"/>
</dbReference>
<evidence type="ECO:0000259" key="1">
    <source>
        <dbReference type="PROSITE" id="PS50835"/>
    </source>
</evidence>
<reference evidence="2" key="1">
    <citation type="submission" date="2014-12" db="EMBL/GenBank/DDBJ databases">
        <title>Insight into the proteome of Arion vulgaris.</title>
        <authorList>
            <person name="Aradska J."/>
            <person name="Bulat T."/>
            <person name="Smidak R."/>
            <person name="Sarate P."/>
            <person name="Gangsoo J."/>
            <person name="Sialana F."/>
            <person name="Bilban M."/>
            <person name="Lubec G."/>
        </authorList>
    </citation>
    <scope>NUCLEOTIDE SEQUENCE</scope>
    <source>
        <tissue evidence="2">Skin</tissue>
    </source>
</reference>
<dbReference type="EMBL" id="HACG01004548">
    <property type="protein sequence ID" value="CEK51413.1"/>
    <property type="molecule type" value="Transcribed_RNA"/>
</dbReference>
<dbReference type="Pfam" id="PF07679">
    <property type="entry name" value="I-set"/>
    <property type="match status" value="1"/>
</dbReference>
<dbReference type="InterPro" id="IPR013098">
    <property type="entry name" value="Ig_I-set"/>
</dbReference>
<feature type="domain" description="Ig-like" evidence="1">
    <location>
        <begin position="1"/>
        <end position="66"/>
    </location>
</feature>
<sequence>LCPAQSDHELTQWKKDGQSINPGWDRFKISREGHLRIQDTEMSDAGLYTCIATNGFGSININYTVVVLDEENQLVQE</sequence>
<dbReference type="SUPFAM" id="SSF48726">
    <property type="entry name" value="Immunoglobulin"/>
    <property type="match status" value="1"/>
</dbReference>
<dbReference type="InterPro" id="IPR013783">
    <property type="entry name" value="Ig-like_fold"/>
</dbReference>